<reference evidence="9 10" key="1">
    <citation type="submission" date="2017-07" db="EMBL/GenBank/DDBJ databases">
        <title>Niveispirillum cyanobacteriorum sp. nov., isolated from cyanobacterial aggregates in a eutrophic lake.</title>
        <authorList>
            <person name="Cai H."/>
        </authorList>
    </citation>
    <scope>NUCLEOTIDE SEQUENCE [LARGE SCALE GENOMIC DNA]</scope>
    <source>
        <strain evidence="10">TH1-14</strain>
    </source>
</reference>
<feature type="transmembrane region" description="Helical" evidence="7">
    <location>
        <begin position="119"/>
        <end position="142"/>
    </location>
</feature>
<dbReference type="GO" id="GO:0055085">
    <property type="term" value="P:transmembrane transport"/>
    <property type="evidence" value="ECO:0007669"/>
    <property type="project" value="InterPro"/>
</dbReference>
<comment type="caution">
    <text evidence="9">The sequence shown here is derived from an EMBL/GenBank/DDBJ whole genome shotgun (WGS) entry which is preliminary data.</text>
</comment>
<dbReference type="PANTHER" id="PTHR43163:SF3">
    <property type="entry name" value="PEPTIDE ABC TRANSPORTER PERMEASE PROTEIN"/>
    <property type="match status" value="1"/>
</dbReference>
<keyword evidence="10" id="KW-1185">Reference proteome</keyword>
<keyword evidence="6 7" id="KW-0472">Membrane</keyword>
<accession>A0A255Z0R9</accession>
<dbReference type="InterPro" id="IPR035906">
    <property type="entry name" value="MetI-like_sf"/>
</dbReference>
<dbReference type="OrthoDB" id="7834831at2"/>
<feature type="transmembrane region" description="Helical" evidence="7">
    <location>
        <begin position="301"/>
        <end position="327"/>
    </location>
</feature>
<dbReference type="GO" id="GO:0005886">
    <property type="term" value="C:plasma membrane"/>
    <property type="evidence" value="ECO:0007669"/>
    <property type="project" value="UniProtKB-SubCell"/>
</dbReference>
<evidence type="ECO:0000256" key="6">
    <source>
        <dbReference type="ARBA" id="ARBA00023136"/>
    </source>
</evidence>
<dbReference type="InterPro" id="IPR045621">
    <property type="entry name" value="BPD_transp_1_N"/>
</dbReference>
<dbReference type="PROSITE" id="PS50928">
    <property type="entry name" value="ABC_TM1"/>
    <property type="match status" value="1"/>
</dbReference>
<dbReference type="InterPro" id="IPR000515">
    <property type="entry name" value="MetI-like"/>
</dbReference>
<dbReference type="PANTHER" id="PTHR43163">
    <property type="entry name" value="DIPEPTIDE TRANSPORT SYSTEM PERMEASE PROTEIN DPPB-RELATED"/>
    <property type="match status" value="1"/>
</dbReference>
<comment type="subcellular location">
    <subcellularLocation>
        <location evidence="1 7">Cell membrane</location>
        <topology evidence="1 7">Multi-pass membrane protein</topology>
    </subcellularLocation>
</comment>
<gene>
    <name evidence="9" type="ORF">CHU95_10980</name>
</gene>
<dbReference type="CDD" id="cd06261">
    <property type="entry name" value="TM_PBP2"/>
    <property type="match status" value="1"/>
</dbReference>
<keyword evidence="3" id="KW-1003">Cell membrane</keyword>
<keyword evidence="4 7" id="KW-0812">Transmembrane</keyword>
<feature type="transmembrane region" description="Helical" evidence="7">
    <location>
        <begin position="195"/>
        <end position="214"/>
    </location>
</feature>
<evidence type="ECO:0000256" key="1">
    <source>
        <dbReference type="ARBA" id="ARBA00004651"/>
    </source>
</evidence>
<dbReference type="SUPFAM" id="SSF161098">
    <property type="entry name" value="MetI-like"/>
    <property type="match status" value="1"/>
</dbReference>
<evidence type="ECO:0000259" key="8">
    <source>
        <dbReference type="PROSITE" id="PS50928"/>
    </source>
</evidence>
<dbReference type="Proteomes" id="UP000216998">
    <property type="component" value="Unassembled WGS sequence"/>
</dbReference>
<evidence type="ECO:0000313" key="10">
    <source>
        <dbReference type="Proteomes" id="UP000216998"/>
    </source>
</evidence>
<organism evidence="9 10">
    <name type="scientific">Niveispirillum lacus</name>
    <dbReference type="NCBI Taxonomy" id="1981099"/>
    <lineage>
        <taxon>Bacteria</taxon>
        <taxon>Pseudomonadati</taxon>
        <taxon>Pseudomonadota</taxon>
        <taxon>Alphaproteobacteria</taxon>
        <taxon>Rhodospirillales</taxon>
        <taxon>Azospirillaceae</taxon>
        <taxon>Niveispirillum</taxon>
    </lineage>
</organism>
<evidence type="ECO:0000256" key="7">
    <source>
        <dbReference type="RuleBase" id="RU363032"/>
    </source>
</evidence>
<name>A0A255Z0R9_9PROT</name>
<evidence type="ECO:0000256" key="2">
    <source>
        <dbReference type="ARBA" id="ARBA00022448"/>
    </source>
</evidence>
<dbReference type="Pfam" id="PF00528">
    <property type="entry name" value="BPD_transp_1"/>
    <property type="match status" value="1"/>
</dbReference>
<evidence type="ECO:0000256" key="4">
    <source>
        <dbReference type="ARBA" id="ARBA00022692"/>
    </source>
</evidence>
<dbReference type="AlphaFoldDB" id="A0A255Z0R9"/>
<protein>
    <submittedName>
        <fullName evidence="9">ABC transporter permease</fullName>
    </submittedName>
</protein>
<evidence type="ECO:0000256" key="5">
    <source>
        <dbReference type="ARBA" id="ARBA00022989"/>
    </source>
</evidence>
<evidence type="ECO:0000313" key="9">
    <source>
        <dbReference type="EMBL" id="OYQ34534.1"/>
    </source>
</evidence>
<proteinExistence type="inferred from homology"/>
<keyword evidence="2 7" id="KW-0813">Transport</keyword>
<feature type="transmembrane region" description="Helical" evidence="7">
    <location>
        <begin position="29"/>
        <end position="50"/>
    </location>
</feature>
<feature type="domain" description="ABC transmembrane type-1" evidence="8">
    <location>
        <begin position="115"/>
        <end position="320"/>
    </location>
</feature>
<comment type="similarity">
    <text evidence="7">Belongs to the binding-protein-dependent transport system permease family.</text>
</comment>
<dbReference type="Gene3D" id="1.10.3720.10">
    <property type="entry name" value="MetI-like"/>
    <property type="match status" value="1"/>
</dbReference>
<dbReference type="EMBL" id="NOXU01000028">
    <property type="protein sequence ID" value="OYQ34534.1"/>
    <property type="molecule type" value="Genomic_DNA"/>
</dbReference>
<evidence type="ECO:0000256" key="3">
    <source>
        <dbReference type="ARBA" id="ARBA00022475"/>
    </source>
</evidence>
<dbReference type="Pfam" id="PF19300">
    <property type="entry name" value="BPD_transp_1_N"/>
    <property type="match status" value="1"/>
</dbReference>
<keyword evidence="5 7" id="KW-1133">Transmembrane helix</keyword>
<sequence>MSGGRAEPVAGPATRGLLATALPLIVKRIASGLLTLLLVSLVVFFIAQLLPGDMAQELLGQAATADAVAALREKFGLDQPAPERYVRWLLGMLTGDPGYSMVANMPVADVIAARLPNSLLLAALAALVSVPVALTIGILSAMHRDTRLDRGLNVATLSMVALPEFLVATLAVLIFSVQLRWLPSIALVPADASPWLILRALAMPVLSLAVIVIAQMARMTRAAIIQQLNQAYVEMALLKGIKPARVVLTHVLPNAIGPIVNAMVLSLSYLLGGAVIVETIFNYPGLASLMVNAVTSRDMPLLQACAMIFCTAYLLLALIADTAAILANPRLRNR</sequence>
<feature type="transmembrane region" description="Helical" evidence="7">
    <location>
        <begin position="259"/>
        <end position="281"/>
    </location>
</feature>
<feature type="transmembrane region" description="Helical" evidence="7">
    <location>
        <begin position="154"/>
        <end position="175"/>
    </location>
</feature>